<comment type="caution">
    <text evidence="1">The sequence shown here is derived from an EMBL/GenBank/DDBJ whole genome shotgun (WGS) entry which is preliminary data.</text>
</comment>
<dbReference type="RefSeq" id="WP_135403115.1">
    <property type="nucleotide sequence ID" value="NZ_SRME01000006.1"/>
</dbReference>
<reference evidence="1 2" key="1">
    <citation type="submission" date="2019-04" db="EMBL/GenBank/DDBJ databases">
        <title>Draft genome sequence data and analysis of a Fermenting Bacterium, Geotoga petraea strain HO-Geo1, isolated from heavy-oil petroleum reservoir in Russia.</title>
        <authorList>
            <person name="Grouzdev D.S."/>
            <person name="Semenova E.M."/>
            <person name="Sokolova D.S."/>
            <person name="Tourova T.P."/>
            <person name="Poltaraus A.B."/>
            <person name="Nazina T.N."/>
        </authorList>
    </citation>
    <scope>NUCLEOTIDE SEQUENCE [LARGE SCALE GENOMIC DNA]</scope>
    <source>
        <strain evidence="1 2">HO-Geo1</strain>
    </source>
</reference>
<proteinExistence type="predicted"/>
<dbReference type="OrthoDB" id="9554489at2"/>
<evidence type="ECO:0000313" key="1">
    <source>
        <dbReference type="EMBL" id="TGG86966.1"/>
    </source>
</evidence>
<dbReference type="AlphaFoldDB" id="A0A4Z0VZI9"/>
<name>A0A4Z0VZI9_9BACT</name>
<sequence>MKKINTTLFILLISFYAFSLPQASLHRRSIQDVLGIERFNNSELSKNIENFNTLIDKIPDKLNQQNIKISGNHRNWAHWGLNTSIPKEFLEKYSDKEKEILIDTWKKINIDLEDEVIKTYDIPKGRQSKALTNIMYSIHILDDYLDKEIYSLQDLDSLVKNLEKSVQDYYGKNSEKAIKFSEDLKSELLNKNNIEDKVRIIKSKLSQLNISESLEDRLIKKGVKLKRNLNLFDVAIIKSKLMIDYEKVIYENREIRYPLDSSGLDEDIIKKMKNQPNLIDEKNNLIISDDLKKNYPEISDVFSKKFKTNIEENLKNRGFSKNQINELTEYFVKEMENNPENINKNLSLFDTAIIKSKLMIDYNKVIYKNGEIRYPLDSSGIDEDIIKKMRDQSNLIDDKNNLIISDDLKKNYPEISAEFFKKFKDNIAKDLEKRGFTKKQMNELTEYFVKDIEKNPKKINKNLNIIKNTKSLKEAFGTGVAMSLFRNLDSVIDIFKGDITTEALSKIAIDTAGYGGTSYIISGLLLKGAKKSAIIGNLQALGMADDFAMIAFDGIKLGYGFITGKGDMKELTNELWESSKGAMSWFTSQQILLFVGVTPGGLLYVSGVMVGSMVIDFGIEFVLDKVKSHNEKKYVLREDVEHLFPKGFLERTNNFFNIPKKTTFENMINKTTFENTPEKQTYENLPKKLIFEEVERY</sequence>
<organism evidence="1 2">
    <name type="scientific">Geotoga petraea</name>
    <dbReference type="NCBI Taxonomy" id="28234"/>
    <lineage>
        <taxon>Bacteria</taxon>
        <taxon>Thermotogati</taxon>
        <taxon>Thermotogota</taxon>
        <taxon>Thermotogae</taxon>
        <taxon>Petrotogales</taxon>
        <taxon>Petrotogaceae</taxon>
        <taxon>Geotoga</taxon>
    </lineage>
</organism>
<dbReference type="Proteomes" id="UP000297288">
    <property type="component" value="Unassembled WGS sequence"/>
</dbReference>
<accession>A0A4Z0VZI9</accession>
<gene>
    <name evidence="1" type="ORF">E4650_08900</name>
</gene>
<dbReference type="EMBL" id="SRME01000006">
    <property type="protein sequence ID" value="TGG86966.1"/>
    <property type="molecule type" value="Genomic_DNA"/>
</dbReference>
<evidence type="ECO:0000313" key="2">
    <source>
        <dbReference type="Proteomes" id="UP000297288"/>
    </source>
</evidence>
<protein>
    <submittedName>
        <fullName evidence="1">Uncharacterized protein</fullName>
    </submittedName>
</protein>